<dbReference type="HOGENOM" id="CLU_1510023_0_0_9"/>
<sequence length="178" mass="20195">MVNKMINQKQIMTEWQKAGIKINGFTYNDIQDIYNQLAHNADDEKEANGIFILAIRKAAMNGAKTQWAVSNIANQWIQLGLTTVEAIGKYEQESQQTQPKSYYGRPLKQESKILQPKSDEVLQQNEQLAISLGYKNAEDMAKGTHDILINLRKTRAERLDSKPKTGLTANGNQVLKRF</sequence>
<dbReference type="Proteomes" id="UP000004528">
    <property type="component" value="Unassembled WGS sequence"/>
</dbReference>
<evidence type="ECO:0000313" key="4">
    <source>
        <dbReference type="Proteomes" id="UP000004528"/>
    </source>
</evidence>
<feature type="domain" description="DnaB/C C-terminal" evidence="2">
    <location>
        <begin position="41"/>
        <end position="90"/>
    </location>
</feature>
<protein>
    <submittedName>
        <fullName evidence="3">DnaD domain protein</fullName>
    </submittedName>
</protein>
<proteinExistence type="inferred from homology"/>
<organism evidence="3 4">
    <name type="scientific">Weissella paramesenteroides ATCC 33313</name>
    <dbReference type="NCBI Taxonomy" id="585506"/>
    <lineage>
        <taxon>Bacteria</taxon>
        <taxon>Bacillati</taxon>
        <taxon>Bacillota</taxon>
        <taxon>Bacilli</taxon>
        <taxon>Lactobacillales</taxon>
        <taxon>Lactobacillaceae</taxon>
        <taxon>Weissella</taxon>
    </lineage>
</organism>
<dbReference type="STRING" id="585506.HMPREF0877_0882"/>
<dbReference type="Gene3D" id="1.10.10.630">
    <property type="entry name" value="DnaD domain-like"/>
    <property type="match status" value="1"/>
</dbReference>
<dbReference type="Pfam" id="PF07261">
    <property type="entry name" value="DnaB_2"/>
    <property type="match status" value="1"/>
</dbReference>
<evidence type="ECO:0000313" key="3">
    <source>
        <dbReference type="EMBL" id="EER74941.1"/>
    </source>
</evidence>
<gene>
    <name evidence="3" type="ORF">HMPREF0877_0882</name>
</gene>
<evidence type="ECO:0000256" key="1">
    <source>
        <dbReference type="ARBA" id="ARBA00093462"/>
    </source>
</evidence>
<reference evidence="3 4" key="1">
    <citation type="submission" date="2009-04" db="EMBL/GenBank/DDBJ databases">
        <authorList>
            <person name="Qin X."/>
            <person name="Bachman B."/>
            <person name="Battles P."/>
            <person name="Bell A."/>
            <person name="Bess C."/>
            <person name="Bickham C."/>
            <person name="Chaboub L."/>
            <person name="Chen D."/>
            <person name="Coyle M."/>
            <person name="Deiros D.R."/>
            <person name="Dinh H."/>
            <person name="Forbes L."/>
            <person name="Fowler G."/>
            <person name="Francisco L."/>
            <person name="Fu Q."/>
            <person name="Gubbala S."/>
            <person name="Hale W."/>
            <person name="Han Y."/>
            <person name="Hemphill L."/>
            <person name="Highlander S.K."/>
            <person name="Hirani K."/>
            <person name="Hogues M."/>
            <person name="Jackson L."/>
            <person name="Jakkamsetti A."/>
            <person name="Javaid M."/>
            <person name="Jiang H."/>
            <person name="Korchina V."/>
            <person name="Kovar C."/>
            <person name="Lara F."/>
            <person name="Lee S."/>
            <person name="Mata R."/>
            <person name="Mathew T."/>
            <person name="Moen C."/>
            <person name="Morales K."/>
            <person name="Munidasa M."/>
            <person name="Nazareth L."/>
            <person name="Ngo R."/>
            <person name="Nguyen L."/>
            <person name="Okwuonu G."/>
            <person name="Ongeri F."/>
            <person name="Patil S."/>
            <person name="Petrosino J."/>
            <person name="Pham C."/>
            <person name="Pham P."/>
            <person name="Pu L.-L."/>
            <person name="Puazo M."/>
            <person name="Raj R."/>
            <person name="Reid J."/>
            <person name="Rouhana J."/>
            <person name="Saada N."/>
            <person name="Shang Y."/>
            <person name="Simmons D."/>
            <person name="Thornton R."/>
            <person name="Warren J."/>
            <person name="Weissenberger G."/>
            <person name="Zhang J."/>
            <person name="Zhang L."/>
            <person name="Zhou C."/>
            <person name="Zhu D."/>
            <person name="Muzny D."/>
            <person name="Worley K."/>
            <person name="Gibbs R."/>
        </authorList>
    </citation>
    <scope>NUCLEOTIDE SEQUENCE [LARGE SCALE GENOMIC DNA]</scope>
    <source>
        <strain evidence="3 4">ATCC 33313</strain>
    </source>
</reference>
<keyword evidence="4" id="KW-1185">Reference proteome</keyword>
<comment type="caution">
    <text evidence="3">The sequence shown here is derived from an EMBL/GenBank/DDBJ whole genome shotgun (WGS) entry which is preliminary data.</text>
</comment>
<dbReference type="EMBL" id="ACKU01000012">
    <property type="protein sequence ID" value="EER74941.1"/>
    <property type="molecule type" value="Genomic_DNA"/>
</dbReference>
<accession>C5RA87</accession>
<dbReference type="AlphaFoldDB" id="C5RA87"/>
<dbReference type="InterPro" id="IPR034829">
    <property type="entry name" value="DnaD-like_sf"/>
</dbReference>
<evidence type="ECO:0000259" key="2">
    <source>
        <dbReference type="Pfam" id="PF07261"/>
    </source>
</evidence>
<comment type="similarity">
    <text evidence="1">Belongs to the DnaB/DnaD family.</text>
</comment>
<dbReference type="OrthoDB" id="2148717at2"/>
<dbReference type="InterPro" id="IPR006343">
    <property type="entry name" value="DnaB/C_C"/>
</dbReference>
<name>C5RA87_WEIPA</name>